<protein>
    <submittedName>
        <fullName evidence="1">Uncharacterized protein</fullName>
    </submittedName>
</protein>
<name>A0A6J4P1L2_9ACTN</name>
<organism evidence="1">
    <name type="scientific">uncultured Rubrobacteraceae bacterium</name>
    <dbReference type="NCBI Taxonomy" id="349277"/>
    <lineage>
        <taxon>Bacteria</taxon>
        <taxon>Bacillati</taxon>
        <taxon>Actinomycetota</taxon>
        <taxon>Rubrobacteria</taxon>
        <taxon>Rubrobacterales</taxon>
        <taxon>Rubrobacteraceae</taxon>
        <taxon>environmental samples</taxon>
    </lineage>
</organism>
<gene>
    <name evidence="1" type="ORF">AVDCRST_MAG01-01-873</name>
</gene>
<proteinExistence type="predicted"/>
<sequence length="118" mass="12269">MIPDELGPALLRTVEDFETGTQRLGAQAALPVVAGWQRRLEETGHPDLLPVAETLSELRLQLSGGVRDPAVMGALLGTLSGQVRGVAESGPGAGVSDWLLKLSALLAGQSRVLVALAH</sequence>
<accession>A0A6J4P1L2</accession>
<dbReference type="AlphaFoldDB" id="A0A6J4P1L2"/>
<dbReference type="EMBL" id="CADCUW010000131">
    <property type="protein sequence ID" value="CAA9397754.1"/>
    <property type="molecule type" value="Genomic_DNA"/>
</dbReference>
<evidence type="ECO:0000313" key="1">
    <source>
        <dbReference type="EMBL" id="CAA9397754.1"/>
    </source>
</evidence>
<reference evidence="1" key="1">
    <citation type="submission" date="2020-02" db="EMBL/GenBank/DDBJ databases">
        <authorList>
            <person name="Meier V. D."/>
        </authorList>
    </citation>
    <scope>NUCLEOTIDE SEQUENCE</scope>
    <source>
        <strain evidence="1">AVDCRST_MAG01</strain>
    </source>
</reference>